<dbReference type="OrthoDB" id="3365698at2759"/>
<name>A0A9P5Z3U7_9AGAR</name>
<evidence type="ECO:0008006" key="3">
    <source>
        <dbReference type="Google" id="ProtNLM"/>
    </source>
</evidence>
<evidence type="ECO:0000313" key="2">
    <source>
        <dbReference type="Proteomes" id="UP000807469"/>
    </source>
</evidence>
<proteinExistence type="predicted"/>
<evidence type="ECO:0000313" key="1">
    <source>
        <dbReference type="EMBL" id="KAF9480617.1"/>
    </source>
</evidence>
<dbReference type="EMBL" id="MU155191">
    <property type="protein sequence ID" value="KAF9480617.1"/>
    <property type="molecule type" value="Genomic_DNA"/>
</dbReference>
<reference evidence="1" key="1">
    <citation type="submission" date="2020-11" db="EMBL/GenBank/DDBJ databases">
        <authorList>
            <consortium name="DOE Joint Genome Institute"/>
            <person name="Ahrendt S."/>
            <person name="Riley R."/>
            <person name="Andreopoulos W."/>
            <person name="Labutti K."/>
            <person name="Pangilinan J."/>
            <person name="Ruiz-Duenas F.J."/>
            <person name="Barrasa J.M."/>
            <person name="Sanchez-Garcia M."/>
            <person name="Camarero S."/>
            <person name="Miyauchi S."/>
            <person name="Serrano A."/>
            <person name="Linde D."/>
            <person name="Babiker R."/>
            <person name="Drula E."/>
            <person name="Ayuso-Fernandez I."/>
            <person name="Pacheco R."/>
            <person name="Padilla G."/>
            <person name="Ferreira P."/>
            <person name="Barriuso J."/>
            <person name="Kellner H."/>
            <person name="Castanera R."/>
            <person name="Alfaro M."/>
            <person name="Ramirez L."/>
            <person name="Pisabarro A.G."/>
            <person name="Kuo A."/>
            <person name="Tritt A."/>
            <person name="Lipzen A."/>
            <person name="He G."/>
            <person name="Yan M."/>
            <person name="Ng V."/>
            <person name="Cullen D."/>
            <person name="Martin F."/>
            <person name="Rosso M.-N."/>
            <person name="Henrissat B."/>
            <person name="Hibbett D."/>
            <person name="Martinez A.T."/>
            <person name="Grigoriev I.V."/>
        </authorList>
    </citation>
    <scope>NUCLEOTIDE SEQUENCE</scope>
    <source>
        <strain evidence="1">CIRM-BRFM 674</strain>
    </source>
</reference>
<gene>
    <name evidence="1" type="ORF">BDN70DRAFT_599872</name>
</gene>
<sequence>MRCLFKARRYSGENQGDAGDSCWAEDERSKLKAKVNHNHGKLIHRQPPEVTSNILEFCLPEDVFSIDFECQAVPTYKICAPLILSAVCSWWQTVAHLAPQLWSTIILPFYPRDANYPPLLVPALVKEWLDRSGKRPLLINFFELTYNEPWTPGEFDAIFRIIEELNLHSTH</sequence>
<accession>A0A9P5Z3U7</accession>
<keyword evidence="2" id="KW-1185">Reference proteome</keyword>
<comment type="caution">
    <text evidence="1">The sequence shown here is derived from an EMBL/GenBank/DDBJ whole genome shotgun (WGS) entry which is preliminary data.</text>
</comment>
<dbReference type="Proteomes" id="UP000807469">
    <property type="component" value="Unassembled WGS sequence"/>
</dbReference>
<protein>
    <recommendedName>
        <fullName evidence="3">F-box domain-containing protein</fullName>
    </recommendedName>
</protein>
<organism evidence="1 2">
    <name type="scientific">Pholiota conissans</name>
    <dbReference type="NCBI Taxonomy" id="109636"/>
    <lineage>
        <taxon>Eukaryota</taxon>
        <taxon>Fungi</taxon>
        <taxon>Dikarya</taxon>
        <taxon>Basidiomycota</taxon>
        <taxon>Agaricomycotina</taxon>
        <taxon>Agaricomycetes</taxon>
        <taxon>Agaricomycetidae</taxon>
        <taxon>Agaricales</taxon>
        <taxon>Agaricineae</taxon>
        <taxon>Strophariaceae</taxon>
        <taxon>Pholiota</taxon>
    </lineage>
</organism>
<dbReference type="AlphaFoldDB" id="A0A9P5Z3U7"/>